<name>A0A7S2XHN1_9EUKA</name>
<feature type="region of interest" description="Disordered" evidence="1">
    <location>
        <begin position="111"/>
        <end position="130"/>
    </location>
</feature>
<sequence length="130" mass="14405">MKEKRRCTGFLDEVPHHLQVPPESSDYEFFWIAQGRGRLTAYKSFMVNNVADPHKTPGDDTGVNERGKLANTLAMFRRCVSEDGLVMIAALLRGKKIEGLGVGVRHFTAVPGPLHPEHGRSGDFISQESS</sequence>
<organism evidence="2">
    <name type="scientific">Lotharella oceanica</name>
    <dbReference type="NCBI Taxonomy" id="641309"/>
    <lineage>
        <taxon>Eukaryota</taxon>
        <taxon>Sar</taxon>
        <taxon>Rhizaria</taxon>
        <taxon>Cercozoa</taxon>
        <taxon>Chlorarachniophyceae</taxon>
        <taxon>Lotharella</taxon>
    </lineage>
</organism>
<proteinExistence type="predicted"/>
<dbReference type="AlphaFoldDB" id="A0A7S2XHN1"/>
<dbReference type="EMBL" id="HBHP01036382">
    <property type="protein sequence ID" value="CAD9778384.1"/>
    <property type="molecule type" value="Transcribed_RNA"/>
</dbReference>
<evidence type="ECO:0000313" key="2">
    <source>
        <dbReference type="EMBL" id="CAD9778384.1"/>
    </source>
</evidence>
<accession>A0A7S2XHN1</accession>
<evidence type="ECO:0000256" key="1">
    <source>
        <dbReference type="SAM" id="MobiDB-lite"/>
    </source>
</evidence>
<gene>
    <name evidence="2" type="ORF">LSP00402_LOCUS22400</name>
</gene>
<protein>
    <submittedName>
        <fullName evidence="2">Uncharacterized protein</fullName>
    </submittedName>
</protein>
<reference evidence="2" key="1">
    <citation type="submission" date="2021-01" db="EMBL/GenBank/DDBJ databases">
        <authorList>
            <person name="Corre E."/>
            <person name="Pelletier E."/>
            <person name="Niang G."/>
            <person name="Scheremetjew M."/>
            <person name="Finn R."/>
            <person name="Kale V."/>
            <person name="Holt S."/>
            <person name="Cochrane G."/>
            <person name="Meng A."/>
            <person name="Brown T."/>
            <person name="Cohen L."/>
        </authorList>
    </citation>
    <scope>NUCLEOTIDE SEQUENCE</scope>
    <source>
        <strain evidence="2">CCMP622</strain>
    </source>
</reference>